<comment type="caution">
    <text evidence="2">The sequence shown here is derived from an EMBL/GenBank/DDBJ whole genome shotgun (WGS) entry which is preliminary data.</text>
</comment>
<keyword evidence="1" id="KW-0472">Membrane</keyword>
<evidence type="ECO:0008006" key="4">
    <source>
        <dbReference type="Google" id="ProtNLM"/>
    </source>
</evidence>
<dbReference type="EMBL" id="AANC01000002">
    <property type="protein sequence ID" value="EAQ50485.1"/>
    <property type="molecule type" value="Genomic_DNA"/>
</dbReference>
<dbReference type="InterPro" id="IPR009325">
    <property type="entry name" value="DUF983"/>
</dbReference>
<dbReference type="eggNOG" id="COG5349">
    <property type="taxonomic scope" value="Bacteria"/>
</dbReference>
<dbReference type="Proteomes" id="UP000001601">
    <property type="component" value="Unassembled WGS sequence"/>
</dbReference>
<name>A3XIZ2_LEEBM</name>
<feature type="transmembrane region" description="Helical" evidence="1">
    <location>
        <begin position="73"/>
        <end position="94"/>
    </location>
</feature>
<keyword evidence="3" id="KW-1185">Reference proteome</keyword>
<keyword evidence="1" id="KW-0812">Transmembrane</keyword>
<evidence type="ECO:0000313" key="2">
    <source>
        <dbReference type="EMBL" id="EAQ50485.1"/>
    </source>
</evidence>
<gene>
    <name evidence="2" type="ORF">MED217_05617</name>
</gene>
<evidence type="ECO:0000256" key="1">
    <source>
        <dbReference type="SAM" id="Phobius"/>
    </source>
</evidence>
<dbReference type="HOGENOM" id="CLU_133146_0_1_10"/>
<keyword evidence="1" id="KW-1133">Transmembrane helix</keyword>
<protein>
    <recommendedName>
        <fullName evidence="4">DUF983 domain-containing protein</fullName>
    </recommendedName>
</protein>
<accession>A3XIZ2</accession>
<evidence type="ECO:0000313" key="3">
    <source>
        <dbReference type="Proteomes" id="UP000001601"/>
    </source>
</evidence>
<reference evidence="2 3" key="1">
    <citation type="journal article" date="2007" name="Nature">
        <title>Light stimulates growth of proteorhodopsin-containing marine Flavobacteria.</title>
        <authorList>
            <person name="Gomez-Consarnau L."/>
            <person name="Gonzalez J.M."/>
            <person name="Coll-Llado M."/>
            <person name="Gourdon P."/>
            <person name="Pascher T."/>
            <person name="Neutze R."/>
            <person name="Pedros-Alio C."/>
            <person name="Pinhassi J."/>
        </authorList>
    </citation>
    <scope>NUCLEOTIDE SEQUENCE [LARGE SCALE GENOMIC DNA]</scope>
    <source>
        <strain evidence="2 3">MED217</strain>
    </source>
</reference>
<dbReference type="AlphaFoldDB" id="A3XIZ2"/>
<organism evidence="2 3">
    <name type="scientific">Leeuwenhoekiella blandensis (strain CECT 7118 / CCUG 51940 / KCTC 22103 / MED217)</name>
    <name type="common">Flavobacterium sp. (strain MED217)</name>
    <dbReference type="NCBI Taxonomy" id="398720"/>
    <lineage>
        <taxon>Bacteria</taxon>
        <taxon>Pseudomonadati</taxon>
        <taxon>Bacteroidota</taxon>
        <taxon>Flavobacteriia</taxon>
        <taxon>Flavobacteriales</taxon>
        <taxon>Flavobacteriaceae</taxon>
        <taxon>Leeuwenhoekiella</taxon>
    </lineage>
</organism>
<proteinExistence type="predicted"/>
<dbReference type="STRING" id="398720.MED217_05617"/>
<dbReference type="Pfam" id="PF06170">
    <property type="entry name" value="DUF983"/>
    <property type="match status" value="1"/>
</dbReference>
<sequence>MESILNIFVIKRKKLKRPYLYSLLFLKCPQCRQGEFLEAHPYKLSKMNKVKESCPKCGLKYSIEPAFYTGSMYVSYGVGIAVGVAVFVLTYFTGLARHPLAIFGYIVLGLFLLMPYIGAVSKSIWAHFFFKYDPEVAKKVKG</sequence>
<feature type="transmembrane region" description="Helical" evidence="1">
    <location>
        <begin position="100"/>
        <end position="121"/>
    </location>
</feature>